<dbReference type="InterPro" id="IPR038765">
    <property type="entry name" value="Papain-like_cys_pep_sf"/>
</dbReference>
<dbReference type="PANTHER" id="PTHR33490:SF7">
    <property type="entry name" value="BLR2979 PROTEIN"/>
    <property type="match status" value="1"/>
</dbReference>
<dbReference type="Gene3D" id="3.10.620.30">
    <property type="match status" value="1"/>
</dbReference>
<feature type="domain" description="Transglutaminase-like" evidence="1">
    <location>
        <begin position="179"/>
        <end position="249"/>
    </location>
</feature>
<dbReference type="KEGG" id="parq:DSM112329_00217"/>
<gene>
    <name evidence="2" type="ORF">DSM112329_00217</name>
</gene>
<evidence type="ECO:0000259" key="1">
    <source>
        <dbReference type="SMART" id="SM00460"/>
    </source>
</evidence>
<dbReference type="AlphaFoldDB" id="A0AAU7AP16"/>
<dbReference type="Pfam" id="PF08379">
    <property type="entry name" value="Bact_transglu_N"/>
    <property type="match status" value="1"/>
</dbReference>
<organism evidence="2">
    <name type="scientific">Paraconexibacter sp. AEG42_29</name>
    <dbReference type="NCBI Taxonomy" id="2997339"/>
    <lineage>
        <taxon>Bacteria</taxon>
        <taxon>Bacillati</taxon>
        <taxon>Actinomycetota</taxon>
        <taxon>Thermoleophilia</taxon>
        <taxon>Solirubrobacterales</taxon>
        <taxon>Paraconexibacteraceae</taxon>
        <taxon>Paraconexibacter</taxon>
    </lineage>
</organism>
<dbReference type="RefSeq" id="WP_354699959.1">
    <property type="nucleotide sequence ID" value="NZ_CP114014.1"/>
</dbReference>
<reference evidence="2" key="1">
    <citation type="submission" date="2022-12" db="EMBL/GenBank/DDBJ databases">
        <title>Paraconexibacter alkalitolerans sp. nov. and Baekduia alba sp. nov., isolated from soil and emended description of the genera Paraconexibacter (Chun et al., 2020) and Baekduia (An et al., 2020).</title>
        <authorList>
            <person name="Vieira S."/>
            <person name="Huber K.J."/>
            <person name="Geppert A."/>
            <person name="Wolf J."/>
            <person name="Neumann-Schaal M."/>
            <person name="Muesken M."/>
            <person name="Overmann J."/>
        </authorList>
    </citation>
    <scope>NUCLEOTIDE SEQUENCE</scope>
    <source>
        <strain evidence="2">AEG42_29</strain>
    </source>
</reference>
<accession>A0AAU7AP16</accession>
<dbReference type="InterPro" id="IPR013589">
    <property type="entry name" value="Bac_transglu_N"/>
</dbReference>
<protein>
    <recommendedName>
        <fullName evidence="1">Transglutaminase-like domain-containing protein</fullName>
    </recommendedName>
</protein>
<dbReference type="SMART" id="SM00460">
    <property type="entry name" value="TGc"/>
    <property type="match status" value="1"/>
</dbReference>
<dbReference type="Pfam" id="PF01841">
    <property type="entry name" value="Transglut_core"/>
    <property type="match status" value="1"/>
</dbReference>
<proteinExistence type="predicted"/>
<dbReference type="PANTHER" id="PTHR33490">
    <property type="entry name" value="BLR5614 PROTEIN-RELATED"/>
    <property type="match status" value="1"/>
</dbReference>
<evidence type="ECO:0000313" key="2">
    <source>
        <dbReference type="EMBL" id="XAY03402.1"/>
    </source>
</evidence>
<name>A0AAU7AP16_9ACTN</name>
<dbReference type="SUPFAM" id="SSF54001">
    <property type="entry name" value="Cysteine proteinases"/>
    <property type="match status" value="1"/>
</dbReference>
<dbReference type="EMBL" id="CP114014">
    <property type="protein sequence ID" value="XAY03402.1"/>
    <property type="molecule type" value="Genomic_DNA"/>
</dbReference>
<sequence length="299" mass="32704">MPVRYRVVHRTEYQYAAEVSASYSQLRMLPRDAPRQRCISAGVVVDPRPDHQREHVDYFGNRVEHVAIQHRHRRLHLTTSSVVEVDEAAGALPLLGDRSWEEVRDSVGVVPGPDAVAAVHFALDSALVRSGPDFAAYAQPSFTPGRSIVEAVCELTSRIHADFEFAPGETKTDTTPEEALKERHGVCQDFAHVGVACLRSLGLPARYVSGYMETDPPPGREKLVGADVSHAWFSVLMPGAGWLDVDPTNDQVVGGRYIVTAYGRDYQDIAPVSGVIYTRGYTKSLRVTVDVTALPAGAA</sequence>
<dbReference type="InterPro" id="IPR002931">
    <property type="entry name" value="Transglutaminase-like"/>
</dbReference>